<keyword evidence="2" id="KW-1185">Reference proteome</keyword>
<evidence type="ECO:0000313" key="2">
    <source>
        <dbReference type="Proteomes" id="UP001595075"/>
    </source>
</evidence>
<sequence length="125" mass="14331">MVLDVPTVKVVSFVPGVVSLVLYRWEDSYTFFGGLLFPRQTLMAQYTQIDSRPVPRYLSRCLWSSLPDLVDINPWKSFRTAFKAVFRNSQAAQNPRSDNPGHFRREVIQNHLLDLKVSSVVDSSL</sequence>
<proteinExistence type="predicted"/>
<name>A0ABR4C5F4_9HELO</name>
<dbReference type="EMBL" id="JAZHXI010000013">
    <property type="protein sequence ID" value="KAL2065178.1"/>
    <property type="molecule type" value="Genomic_DNA"/>
</dbReference>
<gene>
    <name evidence="1" type="ORF">VTL71DRAFT_4319</name>
</gene>
<accession>A0ABR4C5F4</accession>
<protein>
    <submittedName>
        <fullName evidence="1">Uncharacterized protein</fullName>
    </submittedName>
</protein>
<evidence type="ECO:0000313" key="1">
    <source>
        <dbReference type="EMBL" id="KAL2065178.1"/>
    </source>
</evidence>
<reference evidence="1 2" key="1">
    <citation type="journal article" date="2024" name="Commun. Biol.">
        <title>Comparative genomic analysis of thermophilic fungi reveals convergent evolutionary adaptations and gene losses.</title>
        <authorList>
            <person name="Steindorff A.S."/>
            <person name="Aguilar-Pontes M.V."/>
            <person name="Robinson A.J."/>
            <person name="Andreopoulos B."/>
            <person name="LaButti K."/>
            <person name="Kuo A."/>
            <person name="Mondo S."/>
            <person name="Riley R."/>
            <person name="Otillar R."/>
            <person name="Haridas S."/>
            <person name="Lipzen A."/>
            <person name="Grimwood J."/>
            <person name="Schmutz J."/>
            <person name="Clum A."/>
            <person name="Reid I.D."/>
            <person name="Moisan M.C."/>
            <person name="Butler G."/>
            <person name="Nguyen T.T.M."/>
            <person name="Dewar K."/>
            <person name="Conant G."/>
            <person name="Drula E."/>
            <person name="Henrissat B."/>
            <person name="Hansel C."/>
            <person name="Singer S."/>
            <person name="Hutchinson M.I."/>
            <person name="de Vries R.P."/>
            <person name="Natvig D.O."/>
            <person name="Powell A.J."/>
            <person name="Tsang A."/>
            <person name="Grigoriev I.V."/>
        </authorList>
    </citation>
    <scope>NUCLEOTIDE SEQUENCE [LARGE SCALE GENOMIC DNA]</scope>
    <source>
        <strain evidence="1 2">CBS 494.80</strain>
    </source>
</reference>
<comment type="caution">
    <text evidence="1">The sequence shown here is derived from an EMBL/GenBank/DDBJ whole genome shotgun (WGS) entry which is preliminary data.</text>
</comment>
<dbReference type="Proteomes" id="UP001595075">
    <property type="component" value="Unassembled WGS sequence"/>
</dbReference>
<organism evidence="1 2">
    <name type="scientific">Oculimacula yallundae</name>
    <dbReference type="NCBI Taxonomy" id="86028"/>
    <lineage>
        <taxon>Eukaryota</taxon>
        <taxon>Fungi</taxon>
        <taxon>Dikarya</taxon>
        <taxon>Ascomycota</taxon>
        <taxon>Pezizomycotina</taxon>
        <taxon>Leotiomycetes</taxon>
        <taxon>Helotiales</taxon>
        <taxon>Ploettnerulaceae</taxon>
        <taxon>Oculimacula</taxon>
    </lineage>
</organism>